<proteinExistence type="predicted"/>
<feature type="compositionally biased region" description="Basic and acidic residues" evidence="1">
    <location>
        <begin position="554"/>
        <end position="563"/>
    </location>
</feature>
<dbReference type="EMBL" id="LN714485">
    <property type="protein sequence ID" value="CEL68782.1"/>
    <property type="molecule type" value="Genomic_DNA"/>
</dbReference>
<feature type="region of interest" description="Disordered" evidence="1">
    <location>
        <begin position="1"/>
        <end position="31"/>
    </location>
</feature>
<evidence type="ECO:0008006" key="4">
    <source>
        <dbReference type="Google" id="ProtNLM"/>
    </source>
</evidence>
<feature type="compositionally biased region" description="Basic and acidic residues" evidence="1">
    <location>
        <begin position="480"/>
        <end position="497"/>
    </location>
</feature>
<feature type="compositionally biased region" description="Polar residues" evidence="1">
    <location>
        <begin position="535"/>
        <end position="544"/>
    </location>
</feature>
<name>A0A0F7UKT8_NEOCL</name>
<feature type="compositionally biased region" description="Basic and acidic residues" evidence="1">
    <location>
        <begin position="521"/>
        <end position="534"/>
    </location>
</feature>
<reference evidence="3" key="1">
    <citation type="journal article" date="2015" name="PLoS ONE">
        <title>Comprehensive Evaluation of Toxoplasma gondii VEG and Neospora caninum LIV Genomes with Tachyzoite Stage Transcriptome and Proteome Defines Novel Transcript Features.</title>
        <authorList>
            <person name="Ramaprasad A."/>
            <person name="Mourier T."/>
            <person name="Naeem R."/>
            <person name="Malas T.B."/>
            <person name="Moussa E."/>
            <person name="Panigrahi A."/>
            <person name="Vermont S.J."/>
            <person name="Otto T.D."/>
            <person name="Wastling J."/>
            <person name="Pain A."/>
        </authorList>
    </citation>
    <scope>NUCLEOTIDE SEQUENCE</scope>
    <source>
        <strain evidence="3">Liverpool</strain>
    </source>
</reference>
<feature type="transmembrane region" description="Helical" evidence="2">
    <location>
        <begin position="147"/>
        <end position="170"/>
    </location>
</feature>
<feature type="region of interest" description="Disordered" evidence="1">
    <location>
        <begin position="215"/>
        <end position="237"/>
    </location>
</feature>
<dbReference type="AlphaFoldDB" id="A0A0F7UKT8"/>
<feature type="compositionally biased region" description="Polar residues" evidence="1">
    <location>
        <begin position="8"/>
        <end position="17"/>
    </location>
</feature>
<accession>A0A0F7UKT8</accession>
<protein>
    <recommendedName>
        <fullName evidence="4">Transmembrane protein</fullName>
    </recommendedName>
</protein>
<sequence>MRDVRISAFSQAEGSKQQSEERREKGKKRHRSLAFCAVSSSTKMKKKQEFTRVGHPCTPSRETSASVEPASFPCHPHFAPSFPVSSEAPSSSLFSFLSSSSLASPSFSPLSPHYSFAPSFDVRACSSFSVSSSAKRKRSLSWKRSRVAFLSLPFLSLFLAFFLSLFLSLGDSTPVNGAISPLLAQFFPPLSVSSSSSLSCSVSLANAVFPQAAASSVPKRHRQTTARTGKETKDRLPGSSRLAFVSPVCQCLPSARSSSSSAAFPSSFSPSFPPCSSSALGIPISSRAGRVSRLISSGAPLPSGPSASFSLASLPFSSLLFSREFLFSPSLCKPPSLAHAVHRRAQLLLHLRDQGHFMGLRGRRNLQAALTFFGASLGAFLIWRGLYALSAFFSKQQKRQQMEEVSLYGHYEDPTLAREAAETVRRARETPPETAEDTAAVFRRIQALAESSEKQVVSPRAGKETERPEAWRDAQGAQVTERRGEKKEITKVAETRRSVTHTPASRGTEKKTESVSVVKDVASRGPREREEKKQGQTARTSATRQRGAPARATEASDLKKKRR</sequence>
<evidence type="ECO:0000256" key="2">
    <source>
        <dbReference type="SAM" id="Phobius"/>
    </source>
</evidence>
<evidence type="ECO:0000256" key="1">
    <source>
        <dbReference type="SAM" id="MobiDB-lite"/>
    </source>
</evidence>
<feature type="transmembrane region" description="Helical" evidence="2">
    <location>
        <begin position="368"/>
        <end position="393"/>
    </location>
</feature>
<keyword evidence="2" id="KW-1133">Transmembrane helix</keyword>
<feature type="compositionally biased region" description="Basic and acidic residues" evidence="1">
    <location>
        <begin position="461"/>
        <end position="472"/>
    </location>
</feature>
<organism evidence="3">
    <name type="scientific">Neospora caninum (strain Liverpool)</name>
    <dbReference type="NCBI Taxonomy" id="572307"/>
    <lineage>
        <taxon>Eukaryota</taxon>
        <taxon>Sar</taxon>
        <taxon>Alveolata</taxon>
        <taxon>Apicomplexa</taxon>
        <taxon>Conoidasida</taxon>
        <taxon>Coccidia</taxon>
        <taxon>Eucoccidiorida</taxon>
        <taxon>Eimeriorina</taxon>
        <taxon>Sarcocystidae</taxon>
        <taxon>Neospora</taxon>
    </lineage>
</organism>
<keyword evidence="2" id="KW-0472">Membrane</keyword>
<feature type="region of interest" description="Disordered" evidence="1">
    <location>
        <begin position="452"/>
        <end position="563"/>
    </location>
</feature>
<evidence type="ECO:0000313" key="3">
    <source>
        <dbReference type="EMBL" id="CEL68782.1"/>
    </source>
</evidence>
<gene>
    <name evidence="3" type="ORF">BN1204_045175</name>
</gene>
<keyword evidence="2" id="KW-0812">Transmembrane</keyword>